<dbReference type="SUPFAM" id="SSF56784">
    <property type="entry name" value="HAD-like"/>
    <property type="match status" value="1"/>
</dbReference>
<dbReference type="InterPro" id="IPR036412">
    <property type="entry name" value="HAD-like_sf"/>
</dbReference>
<dbReference type="Proteomes" id="UP000512167">
    <property type="component" value="Chromosome"/>
</dbReference>
<keyword evidence="2" id="KW-1185">Reference proteome</keyword>
<dbReference type="PANTHER" id="PTHR10000:SF23">
    <property type="entry name" value="5-AMINO-6-(5-PHOSPHO-D-RIBITYLAMINO)URACIL PHOSPHATASE YITU"/>
    <property type="match status" value="1"/>
</dbReference>
<dbReference type="InterPro" id="IPR000150">
    <property type="entry name" value="Cof"/>
</dbReference>
<name>A0A7L6N403_9MOLU</name>
<dbReference type="InterPro" id="IPR023214">
    <property type="entry name" value="HAD_sf"/>
</dbReference>
<proteinExistence type="predicted"/>
<evidence type="ECO:0000313" key="1">
    <source>
        <dbReference type="EMBL" id="QLY40271.1"/>
    </source>
</evidence>
<sequence>MSEKKYLFVLDLDGTVLYDFDSISQTLCQYIREIQNQGHKVMIATGRPYRSSKFIYEAFALDTPIVNYNGSLIHHPLDPKFKPISLLIEKEIIFDIFDKNQSLIRNAFSELNDDIYLYKKEKAIEPLLHADHATKITIGPFQDTIKENINGMIIIGHQGTGQKIKDYIDLNYQGQVLSRIWNLSGEYDSILEVFTPEVNKGSAIKYVGEYLKIPRENIVAIGDGHNDIEMISYAGIGVAMKDSHPELLAVADIILDYNSREDGVFRFLNDFLESEKDS</sequence>
<gene>
    <name evidence="1" type="ORF">HF295_05115</name>
</gene>
<dbReference type="GO" id="GO:0005829">
    <property type="term" value="C:cytosol"/>
    <property type="evidence" value="ECO:0007669"/>
    <property type="project" value="TreeGrafter"/>
</dbReference>
<dbReference type="RefSeq" id="WP_312031098.1">
    <property type="nucleotide sequence ID" value="NZ_CP051151.1"/>
</dbReference>
<dbReference type="KEGG" id="tbk:HF295_05115"/>
<dbReference type="GO" id="GO:0000287">
    <property type="term" value="F:magnesium ion binding"/>
    <property type="evidence" value="ECO:0007669"/>
    <property type="project" value="TreeGrafter"/>
</dbReference>
<dbReference type="AlphaFoldDB" id="A0A7L6N403"/>
<protein>
    <submittedName>
        <fullName evidence="1">HAD family hydrolase</fullName>
    </submittedName>
</protein>
<dbReference type="Gene3D" id="3.30.1240.10">
    <property type="match status" value="1"/>
</dbReference>
<dbReference type="EMBL" id="CP051151">
    <property type="protein sequence ID" value="QLY40271.1"/>
    <property type="molecule type" value="Genomic_DNA"/>
</dbReference>
<dbReference type="NCBIfam" id="TIGR01484">
    <property type="entry name" value="HAD-SF-IIB"/>
    <property type="match status" value="1"/>
</dbReference>
<dbReference type="Pfam" id="PF08282">
    <property type="entry name" value="Hydrolase_3"/>
    <property type="match status" value="1"/>
</dbReference>
<accession>A0A7L6N403</accession>
<reference evidence="1 2" key="1">
    <citation type="submission" date="2020-04" db="EMBL/GenBank/DDBJ databases">
        <authorList>
            <person name="Zheng R.K."/>
            <person name="Sun C.M."/>
        </authorList>
    </citation>
    <scope>NUCLEOTIDE SEQUENCE [LARGE SCALE GENOMIC DNA]</scope>
    <source>
        <strain evidence="2">zrk29</strain>
    </source>
</reference>
<dbReference type="InterPro" id="IPR006379">
    <property type="entry name" value="HAD-SF_hydro_IIB"/>
</dbReference>
<dbReference type="PROSITE" id="PS01229">
    <property type="entry name" value="COF_2"/>
    <property type="match status" value="1"/>
</dbReference>
<organism evidence="1 2">
    <name type="scientific">Hujiaoplasma nucleasis</name>
    <dbReference type="NCBI Taxonomy" id="2725268"/>
    <lineage>
        <taxon>Bacteria</taxon>
        <taxon>Bacillati</taxon>
        <taxon>Mycoplasmatota</taxon>
        <taxon>Mollicutes</taxon>
        <taxon>Candidatus Izemoplasmatales</taxon>
        <taxon>Hujiaoplasmataceae</taxon>
        <taxon>Hujiaoplasma</taxon>
    </lineage>
</organism>
<keyword evidence="1" id="KW-0378">Hydrolase</keyword>
<dbReference type="NCBIfam" id="TIGR00099">
    <property type="entry name" value="Cof-subfamily"/>
    <property type="match status" value="1"/>
</dbReference>
<dbReference type="GO" id="GO:0016791">
    <property type="term" value="F:phosphatase activity"/>
    <property type="evidence" value="ECO:0007669"/>
    <property type="project" value="UniProtKB-ARBA"/>
</dbReference>
<evidence type="ECO:0000313" key="2">
    <source>
        <dbReference type="Proteomes" id="UP000512167"/>
    </source>
</evidence>
<dbReference type="Gene3D" id="3.40.50.1000">
    <property type="entry name" value="HAD superfamily/HAD-like"/>
    <property type="match status" value="1"/>
</dbReference>
<dbReference type="PANTHER" id="PTHR10000">
    <property type="entry name" value="PHOSPHOSERINE PHOSPHATASE"/>
    <property type="match status" value="1"/>
</dbReference>